<feature type="transmembrane region" description="Helical" evidence="9">
    <location>
        <begin position="12"/>
        <end position="39"/>
    </location>
</feature>
<evidence type="ECO:0000313" key="11">
    <source>
        <dbReference type="Proteomes" id="UP001596456"/>
    </source>
</evidence>
<keyword evidence="6 9" id="KW-1133">Transmembrane helix</keyword>
<evidence type="ECO:0000256" key="6">
    <source>
        <dbReference type="ARBA" id="ARBA00022989"/>
    </source>
</evidence>
<keyword evidence="5 9" id="KW-0812">Transmembrane</keyword>
<accession>A0ABW2KR86</accession>
<evidence type="ECO:0000256" key="2">
    <source>
        <dbReference type="ARBA" id="ARBA00006156"/>
    </source>
</evidence>
<dbReference type="NCBIfam" id="TIGR01402">
    <property type="entry name" value="fliQ"/>
    <property type="match status" value="1"/>
</dbReference>
<comment type="similarity">
    <text evidence="2 9">Belongs to the FliQ/MopD/SpaQ family.</text>
</comment>
<protein>
    <recommendedName>
        <fullName evidence="3 9">Flagellar biosynthetic protein FliQ</fullName>
    </recommendedName>
</protein>
<gene>
    <name evidence="9 10" type="primary">fliQ</name>
    <name evidence="10" type="ORF">ACFQPS_01465</name>
</gene>
<name>A0ABW2KR86_9PROT</name>
<comment type="caution">
    <text evidence="10">The sequence shown here is derived from an EMBL/GenBank/DDBJ whole genome shotgun (WGS) entry which is preliminary data.</text>
</comment>
<organism evidence="10 11">
    <name type="scientific">Rhodocista pekingensis</name>
    <dbReference type="NCBI Taxonomy" id="201185"/>
    <lineage>
        <taxon>Bacteria</taxon>
        <taxon>Pseudomonadati</taxon>
        <taxon>Pseudomonadota</taxon>
        <taxon>Alphaproteobacteria</taxon>
        <taxon>Rhodospirillales</taxon>
        <taxon>Azospirillaceae</taxon>
        <taxon>Rhodocista</taxon>
    </lineage>
</organism>
<sequence length="91" mass="9659">MTDADVIAIGREALLVVVIVGGPLMLIGLVVGLVISLFQALTQIQEQTITFVPKIVIMFAAMVFLMPFMLGHLRSFMEGIADKIVAIGSGG</sequence>
<dbReference type="PANTHER" id="PTHR34040">
    <property type="entry name" value="FLAGELLAR BIOSYNTHETIC PROTEIN FLIQ"/>
    <property type="match status" value="1"/>
</dbReference>
<comment type="subcellular location">
    <subcellularLocation>
        <location evidence="1 9">Cell membrane</location>
        <topology evidence="1">Multi-pass membrane protein</topology>
    </subcellularLocation>
    <subcellularLocation>
        <location evidence="9">Bacterial flagellum basal body</location>
    </subcellularLocation>
</comment>
<dbReference type="PIRSF" id="PIRSF004669">
    <property type="entry name" value="FliQ"/>
    <property type="match status" value="1"/>
</dbReference>
<dbReference type="Pfam" id="PF01313">
    <property type="entry name" value="Bac_export_3"/>
    <property type="match status" value="1"/>
</dbReference>
<evidence type="ECO:0000256" key="5">
    <source>
        <dbReference type="ARBA" id="ARBA00022692"/>
    </source>
</evidence>
<evidence type="ECO:0000256" key="7">
    <source>
        <dbReference type="ARBA" id="ARBA00023136"/>
    </source>
</evidence>
<keyword evidence="10" id="KW-0966">Cell projection</keyword>
<evidence type="ECO:0000256" key="3">
    <source>
        <dbReference type="ARBA" id="ARBA00021718"/>
    </source>
</evidence>
<dbReference type="EMBL" id="JBHTCM010000004">
    <property type="protein sequence ID" value="MFC7331820.1"/>
    <property type="molecule type" value="Genomic_DNA"/>
</dbReference>
<keyword evidence="11" id="KW-1185">Reference proteome</keyword>
<proteinExistence type="inferred from homology"/>
<evidence type="ECO:0000256" key="4">
    <source>
        <dbReference type="ARBA" id="ARBA00022475"/>
    </source>
</evidence>
<evidence type="ECO:0000313" key="10">
    <source>
        <dbReference type="EMBL" id="MFC7331820.1"/>
    </source>
</evidence>
<reference evidence="11" key="1">
    <citation type="journal article" date="2019" name="Int. J. Syst. Evol. Microbiol.">
        <title>The Global Catalogue of Microorganisms (GCM) 10K type strain sequencing project: providing services to taxonomists for standard genome sequencing and annotation.</title>
        <authorList>
            <consortium name="The Broad Institute Genomics Platform"/>
            <consortium name="The Broad Institute Genome Sequencing Center for Infectious Disease"/>
            <person name="Wu L."/>
            <person name="Ma J."/>
        </authorList>
    </citation>
    <scope>NUCLEOTIDE SEQUENCE [LARGE SCALE GENOMIC DNA]</scope>
    <source>
        <strain evidence="11">CGMCC 1.16275</strain>
    </source>
</reference>
<feature type="transmembrane region" description="Helical" evidence="9">
    <location>
        <begin position="51"/>
        <end position="70"/>
    </location>
</feature>
<dbReference type="RefSeq" id="WP_012566113.1">
    <property type="nucleotide sequence ID" value="NZ_JBHTCM010000004.1"/>
</dbReference>
<keyword evidence="8 9" id="KW-0975">Bacterial flagellum</keyword>
<dbReference type="InterPro" id="IPR006305">
    <property type="entry name" value="FliQ"/>
</dbReference>
<dbReference type="PRINTS" id="PR00952">
    <property type="entry name" value="TYPE3IMQPROT"/>
</dbReference>
<evidence type="ECO:0000256" key="1">
    <source>
        <dbReference type="ARBA" id="ARBA00004651"/>
    </source>
</evidence>
<keyword evidence="7 9" id="KW-0472">Membrane</keyword>
<dbReference type="Proteomes" id="UP001596456">
    <property type="component" value="Unassembled WGS sequence"/>
</dbReference>
<dbReference type="PANTHER" id="PTHR34040:SF2">
    <property type="entry name" value="FLAGELLAR BIOSYNTHETIC PROTEIN FLIQ"/>
    <property type="match status" value="1"/>
</dbReference>
<dbReference type="InterPro" id="IPR002191">
    <property type="entry name" value="Bac_export_3"/>
</dbReference>
<keyword evidence="4 9" id="KW-1003">Cell membrane</keyword>
<keyword evidence="10" id="KW-0969">Cilium</keyword>
<evidence type="ECO:0000256" key="9">
    <source>
        <dbReference type="RuleBase" id="RU364090"/>
    </source>
</evidence>
<keyword evidence="10" id="KW-0282">Flagellum</keyword>
<comment type="function">
    <text evidence="9">Role in flagellar biosynthesis.</text>
</comment>
<evidence type="ECO:0000256" key="8">
    <source>
        <dbReference type="ARBA" id="ARBA00023143"/>
    </source>
</evidence>